<keyword evidence="6" id="KW-0472">Membrane</keyword>
<dbReference type="InterPro" id="IPR000742">
    <property type="entry name" value="EGF"/>
</dbReference>
<dbReference type="PANTHER" id="PTHR11219">
    <property type="entry name" value="TENEURIN AND N-ACETYLGLUCOSAMINE-1-PHOSPHODIESTER ALPHA-N-ACETYLGLUCOSAMINIDASE"/>
    <property type="match status" value="1"/>
</dbReference>
<feature type="chain" id="PRO_5031302987" description="EGF-like domain-containing protein" evidence="7">
    <location>
        <begin position="35"/>
        <end position="3779"/>
    </location>
</feature>
<feature type="compositionally biased region" description="Basic and acidic residues" evidence="5">
    <location>
        <begin position="3168"/>
        <end position="3181"/>
    </location>
</feature>
<feature type="transmembrane region" description="Helical" evidence="6">
    <location>
        <begin position="3652"/>
        <end position="3678"/>
    </location>
</feature>
<reference evidence="9" key="1">
    <citation type="submission" date="2021-01" db="EMBL/GenBank/DDBJ databases">
        <authorList>
            <person name="Corre E."/>
            <person name="Pelletier E."/>
            <person name="Niang G."/>
            <person name="Scheremetjew M."/>
            <person name="Finn R."/>
            <person name="Kale V."/>
            <person name="Holt S."/>
            <person name="Cochrane G."/>
            <person name="Meng A."/>
            <person name="Brown T."/>
            <person name="Cohen L."/>
        </authorList>
    </citation>
    <scope>NUCLEOTIDE SEQUENCE</scope>
    <source>
        <strain evidence="9">WS</strain>
    </source>
</reference>
<feature type="domain" description="EGF-like" evidence="8">
    <location>
        <begin position="572"/>
        <end position="611"/>
    </location>
</feature>
<feature type="domain" description="EGF-like" evidence="8">
    <location>
        <begin position="500"/>
        <end position="533"/>
    </location>
</feature>
<feature type="transmembrane region" description="Helical" evidence="6">
    <location>
        <begin position="3621"/>
        <end position="3646"/>
    </location>
</feature>
<dbReference type="SMART" id="SM00181">
    <property type="entry name" value="EGF"/>
    <property type="match status" value="34"/>
</dbReference>
<evidence type="ECO:0000256" key="2">
    <source>
        <dbReference type="ARBA" id="ARBA00022737"/>
    </source>
</evidence>
<feature type="signal peptide" evidence="7">
    <location>
        <begin position="1"/>
        <end position="34"/>
    </location>
</feature>
<feature type="compositionally biased region" description="Polar residues" evidence="5">
    <location>
        <begin position="3078"/>
        <end position="3091"/>
    </location>
</feature>
<feature type="disulfide bond" evidence="4">
    <location>
        <begin position="1275"/>
        <end position="1284"/>
    </location>
</feature>
<feature type="domain" description="EGF-like" evidence="8">
    <location>
        <begin position="810"/>
        <end position="847"/>
    </location>
</feature>
<feature type="transmembrane region" description="Helical" evidence="6">
    <location>
        <begin position="3279"/>
        <end position="3303"/>
    </location>
</feature>
<dbReference type="Pfam" id="PF07974">
    <property type="entry name" value="EGF_2"/>
    <property type="match status" value="1"/>
</dbReference>
<feature type="domain" description="EGF-like" evidence="8">
    <location>
        <begin position="693"/>
        <end position="727"/>
    </location>
</feature>
<accession>A0A7S1KTM9</accession>
<dbReference type="Gene3D" id="2.10.25.10">
    <property type="entry name" value="Laminin"/>
    <property type="match status" value="22"/>
</dbReference>
<feature type="domain" description="EGF-like" evidence="8">
    <location>
        <begin position="72"/>
        <end position="116"/>
    </location>
</feature>
<feature type="compositionally biased region" description="Basic and acidic residues" evidence="5">
    <location>
        <begin position="3200"/>
        <end position="3217"/>
    </location>
</feature>
<feature type="transmembrane region" description="Helical" evidence="6">
    <location>
        <begin position="3351"/>
        <end position="3373"/>
    </location>
</feature>
<feature type="disulfide bond" evidence="4">
    <location>
        <begin position="1802"/>
        <end position="1811"/>
    </location>
</feature>
<feature type="domain" description="EGF-like" evidence="8">
    <location>
        <begin position="1413"/>
        <end position="1452"/>
    </location>
</feature>
<feature type="transmembrane region" description="Helical" evidence="6">
    <location>
        <begin position="3495"/>
        <end position="3520"/>
    </location>
</feature>
<dbReference type="PANTHER" id="PTHR11219:SF70">
    <property type="entry name" value="EGF-LIKE DOMAIN-CONTAINING PROTEIN"/>
    <property type="match status" value="1"/>
</dbReference>
<dbReference type="EMBL" id="HBGD01010211">
    <property type="protein sequence ID" value="CAD9085120.1"/>
    <property type="molecule type" value="Transcribed_RNA"/>
</dbReference>
<evidence type="ECO:0000256" key="4">
    <source>
        <dbReference type="PROSITE-ProRule" id="PRU00076"/>
    </source>
</evidence>
<feature type="disulfide bond" evidence="4">
    <location>
        <begin position="523"/>
        <end position="532"/>
    </location>
</feature>
<feature type="domain" description="EGF-like" evidence="8">
    <location>
        <begin position="971"/>
        <end position="1010"/>
    </location>
</feature>
<evidence type="ECO:0000256" key="6">
    <source>
        <dbReference type="SAM" id="Phobius"/>
    </source>
</evidence>
<feature type="disulfide bond" evidence="4">
    <location>
        <begin position="1481"/>
        <end position="1490"/>
    </location>
</feature>
<feature type="domain" description="EGF-like" evidence="8">
    <location>
        <begin position="1780"/>
        <end position="1812"/>
    </location>
</feature>
<keyword evidence="3 4" id="KW-1015">Disulfide bond</keyword>
<feature type="disulfide bond" evidence="4">
    <location>
        <begin position="183"/>
        <end position="192"/>
    </location>
</feature>
<evidence type="ECO:0000256" key="5">
    <source>
        <dbReference type="SAM" id="MobiDB-lite"/>
    </source>
</evidence>
<keyword evidence="6" id="KW-1133">Transmembrane helix</keyword>
<feature type="region of interest" description="Disordered" evidence="5">
    <location>
        <begin position="3078"/>
        <end position="3181"/>
    </location>
</feature>
<dbReference type="PROSITE" id="PS01186">
    <property type="entry name" value="EGF_2"/>
    <property type="match status" value="19"/>
</dbReference>
<feature type="disulfide bond" evidence="4">
    <location>
        <begin position="717"/>
        <end position="726"/>
    </location>
</feature>
<feature type="region of interest" description="Disordered" evidence="5">
    <location>
        <begin position="3200"/>
        <end position="3221"/>
    </location>
</feature>
<dbReference type="InterPro" id="IPR051216">
    <property type="entry name" value="Teneurin"/>
</dbReference>
<evidence type="ECO:0000313" key="9">
    <source>
        <dbReference type="EMBL" id="CAD9085120.1"/>
    </source>
</evidence>
<gene>
    <name evidence="9" type="ORF">PCOS0759_LOCUS8374</name>
</gene>
<dbReference type="PROSITE" id="PS50026">
    <property type="entry name" value="EGF_3"/>
    <property type="match status" value="15"/>
</dbReference>
<feature type="disulfide bond" evidence="4">
    <location>
        <begin position="484"/>
        <end position="493"/>
    </location>
</feature>
<evidence type="ECO:0000256" key="3">
    <source>
        <dbReference type="ARBA" id="ARBA00023157"/>
    </source>
</evidence>
<feature type="disulfide bond" evidence="4">
    <location>
        <begin position="837"/>
        <end position="846"/>
    </location>
</feature>
<evidence type="ECO:0000256" key="1">
    <source>
        <dbReference type="ARBA" id="ARBA00022536"/>
    </source>
</evidence>
<feature type="disulfide bond" evidence="4">
    <location>
        <begin position="601"/>
        <end position="610"/>
    </location>
</feature>
<feature type="domain" description="EGF-like" evidence="8">
    <location>
        <begin position="321"/>
        <end position="366"/>
    </location>
</feature>
<feature type="disulfide bond" evidence="4">
    <location>
        <begin position="1442"/>
        <end position="1451"/>
    </location>
</feature>
<feature type="disulfide bond" evidence="4">
    <location>
        <begin position="106"/>
        <end position="115"/>
    </location>
</feature>
<sequence>MISSFQKPKFHHFHLLLLLTFCLIFLSRIKQSQAIYCYSWGSSQSQADIGCGGTERGTCISTDNCQCNPGYSGNRCQYYVCYGVSSSSGSVCSGRGSCTGADTCSCNSGYTGNNCQYYTCYGTASNDNPCSGNGVCTGVNTCSCDTGYTGDRCQYFTCNSISSSSVSVCSGHGNCFNVNQCQCEVGYGGQWCQYPICNSKRSDDATVCNSRGTCSSPNSCTCTDTNSHTGSDCEYLKCFGKSEIDPAVCTERAVRGYCTSVDTCTCTGLYSGTQCERTTCDGISSTSTSTVCSGGKGRCYQHDQCACFDDGLWGNKGQYCSTQMCNGKTIAEGACGSHGTCVIDADYGGINNTCSCDTGYAGTLCEDIICHGKITNQDLVSDICNGRGTCVSPDNCVNCDVGWVGSNCEVRQCNGKNYTDPTVCSSRGVCAEASHSCECHNGWRGVDCQIKTCSGFDYNQAGVCNGHGVCNPSGSIATGGNCTCNSGYGADDCSEWYCYGIHQSAQDVCSGHGTCADANQCSCQSTYGGSQCEIFSCYNTLASDSSVCSDHGQCNATDFCLCNTGWTDNNCDMPICYGVLANQSTVCNGHGSCTNPDQCICSTGFSGERCELTLCYDTYSNDPSVCSGHGSCTGPNQCSCSINWRDSQCQTPVCFGKRADDSTVCNGQGSCVSADTCVCNADPNTGWTGSNCENPLCFGDPYCSYRGNCSAQHTCTCSTGYTGQKCETPICYGVVATDTVQVCGGGKGICTSRDTCACKSYEFTGPQCTLPGCYGKNASDSLICGSIGNCTAVDTCQCPSGIGYLNSRCEPTTCFGQSFDNVCNGHGECRERDVCICSSGWTGYDCNIAICDGITSNLTTVCSSNENVTRGVCVAPETCTCTPGSYTGQFCQHSICWNVAGDSPIVCSGHGSCSAPNQCACDTGYEGINCQVSTCFGVRDDNSSVCSGRGTCVSKDLCVCTVPSVTGSNCEINICNAIRQDDSHVCNSRGNCTSPDLCTCIPQYGGALCEHPACFGVVSTDPSTCSGHGTCFFPDACGCEFGNYTGNNCQLAICYGYNASDASVCNGHGHCSLVDDCVCETSMWTGSTCNTPICYGIAGNNASVCSTHGSCDFANLCTCNNGWTGDLCDIPICYGLNATDTLVCSSNGTCVGPDNCTCLTGFTNGVCQLPVCFGYNSSESVVCSSHGRCISPEVCMCDYQHTGRACEFDICFDISSNDSSGCSGHGQCVEWNDCACHKGLYTGIECSIPICYNKSLDNETCSNHGQCSSPDNCTCDAGWTGEQCEIPVCFGNNATDPMVCSGRGVCSFKDTCICKRNTFLHHVWDYDFLGPNCQVPVCFTQLATDPLVCSGRGSCDSPNSCNCTAPYSGSNCQLEGCFGLSTTDPMVCSGRGDCLLKDVCLCTVPSTIGSQCELNICNYINSSVPEVCSTHGQCTGPEQCTCDEGWTGPDCQFYVCTNASSNSSSVCSGHGNCTYIETCECDPRYTGPNCQFPICFGLDSTNTSVCSGHGDCVAPNHCECLRDPFFNELVWNGTLCNETAERFCFGKSIVDPTVCSTHGVCEFDRCECDAGWISYDCRYPTCFGKSLRTAEPPCSGRGTCGKPDNCTCIEGYGGADCSVVLSNFTCFGAASNDSRVCSSHGNCVSSDTCVCSEGYEGVLCENINCFGGSTQYGAFAVCAGKGECISPNQCLCESSAVNGSQCQQWQCFGVFNNDTSVCSGRGECTASDSCLCNEGWMGSSCASQTCYCSGHGTCSDPGVCSCITGYSGSQCEEWNCFGISRQNTSSVCSSHGECASLDACTCSQGYGGDSCDIISCYDKIGDDACSTGSCVAPNRCTCPEGFTGRECQVNISLTCPSESTCVCPRQGMDPSTRCQSCRPGYYPQLECTQYCAGCNGHGSCSSEGSCFCIQSSVHGFWDESSNCSTCVEGFFGSACTQARFTWSATGDSLSALLVPPPDALIPTRVECQHILGSSTLAFLGDNPYCYWESSTSPPNSRLTIRLSNNPKILPFTNKRVEIDVTGKKIYVYVDIQTPSVRVSPQAVIHSNAYTGLGSCQDLVLQSYSVVSDSGKDLEYAWRSTSGFLFDGINEYMDQNNLASSSQLVLPYFVDNSNSVTVSNQTVLMQREQTYNFSLMVTSQFGGVDTKTISVVRGFNPKMSVSISGYPEQQWLTGETITLYGHASFDDTCISPSEQFPQTENTIIYRWTQIAGRKIDARHIRFSSNGRVLTISPDAFLHAFIEQESEELAFELSAQWIYDSRTESSTKKTLIINPKPVELINLSLDLQPNQKLDFDVFENIARQLIVSNFDETRFVWGCTNCFPALVTVTHEANTAQRRILTFDTFQISSDHTTVVFANVVNRKTFKKLKMQVELKMSPSAVASPYILPLTRRFIAVNDEPIIIEASVLSGTLKGAALEWKVHLLDPETKTVVHSLPSSLSHEYDILNQYPFALKTSSLLQNHFYRVELTINSQSTTSCDIFVAPIIKSGLFQVSPQYGVAMETPFKLEALFFESSTFSARLYSFGYRMPDTNEKRYLVRQSRESTHNEIIPISSSALTVFAEVEDPLYGSAQYQELIIATAQLQVSPVLNVTMSEYGQLAAHYFRVMVPSSIENSKPEEVWSGIETVATFMNSRTTIPACAQCTNTSQCPCEGGFVLYDCMQASEEEFEARYSVRASLANSLIQSSLLPSVARNGKDSATLLKLLSDIAFHFEKKLLTTVSELVELLVEVYPTTFDLESLTQTLSTLMIGVTDNSTYVRCATVPDVSFQSPYQQAQYTQLSQLSRWVSNALTTRHVPGMTPVYLFQNAFKFAVLSSSTVSRVTMQNSHFEFQWNTVNIVTPSRKRNSVSTPERYTPFSILLEKIAPFNVFNISIAENSTLVTQVLTLNTTSPTDQAEVQLIIPAEIDNSDLTFNLSNPGKIVVCKALRSVYGAGSTQVIYENTWNNCTTVSFNSSFVTCKCSLLEFTPSILPQWNTSTTWNALTFSAFTEQWIPLDLPVFGPPIVVVTPVVIHDFTTTISVSTVIGIYIFGLLLINCVEGINNCRLNWISKKIARKSIQDNLNTIDNFFENNRVTVQKSKLQRASPTSSDTVPDSRHSKEGAANPPRKAFYSDDDSEELWRSDDEERVDPGVASIIKSSKKKGTPVHVMKDDESDPVTPRGDENEYSDEEHAKSVEPDHDDRLREMIRKAQYLDDLREKQNASPIQHDDEQDQHHEEGAEQVGSRTHNYFVNILQPHIPDEKKEKSNGDDMEFYEPDIKFAPKPLVSVTILVQQVFLSHIWLGLLYLSPYIVGPTNSLISSYYSKSRHFLSKQQRLTLVFLIVSTVMALNTLWYSLHRIFGSEDVTRGEANFVLVGVLSAMIPAPLVWWIYVLLQKIKNSNYTWQLLLKNQSVKVDVRSNRLTTVKQTENALVELPRGISSLSLTNSHASKNRTVVPEGEEYAKDLLMEAKYRMDTVHLKSGLITLVGITLLCALLVGVGGWATSETFYWSESAKYVSTCIFIMTFVLIYVSALFLTYVWAKMRATGVSRRTLVAQIAISLAFALVLFCGFVTVVVLFSVKYNDEFFSTGLPFAIIGTVGLVYLCVLFLGHTVVQCLPLHLLSKLKIIRETVLSDRAWIPRIFLPGLYVLIYVWCTACLFLTVYFGLFLEEDAIMWLYSTLISIGTDIVVISPTLFLLWHSSTPVMLLFRMIFFKTFEAKIQHDKDSKEEEEEEESAHKKGSQGAEEEVLPFYKGFWRQSASNTAFSHKRSKSDAHSKWYLSITEIQSTPHTTHIIITKE</sequence>
<feature type="disulfide bond" evidence="4">
    <location>
        <begin position="144"/>
        <end position="153"/>
    </location>
</feature>
<feature type="disulfide bond" evidence="4">
    <location>
        <begin position="1000"/>
        <end position="1009"/>
    </location>
</feature>
<feature type="domain" description="EGF-like" evidence="8">
    <location>
        <begin position="1247"/>
        <end position="1285"/>
    </location>
</feature>
<keyword evidence="6" id="KW-0812">Transmembrane</keyword>
<feature type="disulfide bond" evidence="4">
    <location>
        <begin position="1651"/>
        <end position="1660"/>
    </location>
</feature>
<feature type="domain" description="EGF-like" evidence="8">
    <location>
        <begin position="449"/>
        <end position="494"/>
    </location>
</feature>
<protein>
    <recommendedName>
        <fullName evidence="8">EGF-like domain-containing protein</fullName>
    </recommendedName>
</protein>
<feature type="domain" description="EGF-like" evidence="8">
    <location>
        <begin position="1622"/>
        <end position="1661"/>
    </location>
</feature>
<dbReference type="InterPro" id="IPR013111">
    <property type="entry name" value="EGF_extracell"/>
</dbReference>
<dbReference type="Pfam" id="PF23106">
    <property type="entry name" value="EGF_Teneurin"/>
    <property type="match status" value="5"/>
</dbReference>
<dbReference type="PROSITE" id="PS00022">
    <property type="entry name" value="EGF_1"/>
    <property type="match status" value="20"/>
</dbReference>
<evidence type="ECO:0000256" key="7">
    <source>
        <dbReference type="SAM" id="SignalP"/>
    </source>
</evidence>
<name>A0A7S1KTM9_9EUKA</name>
<feature type="domain" description="EGF-like" evidence="8">
    <location>
        <begin position="121"/>
        <end position="154"/>
    </location>
</feature>
<feature type="transmembrane region" description="Helical" evidence="6">
    <location>
        <begin position="3462"/>
        <end position="3483"/>
    </location>
</feature>
<feature type="domain" description="EGF-like" evidence="8">
    <location>
        <begin position="160"/>
        <end position="193"/>
    </location>
</feature>
<keyword evidence="2" id="KW-0677">Repeat</keyword>
<comment type="caution">
    <text evidence="4">Lacks conserved residue(s) required for the propagation of feature annotation.</text>
</comment>
<feature type="transmembrane region" description="Helical" evidence="6">
    <location>
        <begin position="3532"/>
        <end position="3559"/>
    </location>
</feature>
<proteinExistence type="predicted"/>
<feature type="transmembrane region" description="Helical" evidence="6">
    <location>
        <begin position="3571"/>
        <end position="3600"/>
    </location>
</feature>
<feature type="disulfide bond" evidence="4">
    <location>
        <begin position="356"/>
        <end position="365"/>
    </location>
</feature>
<organism evidence="9">
    <name type="scientific">Percolomonas cosmopolitus</name>
    <dbReference type="NCBI Taxonomy" id="63605"/>
    <lineage>
        <taxon>Eukaryota</taxon>
        <taxon>Discoba</taxon>
        <taxon>Heterolobosea</taxon>
        <taxon>Tetramitia</taxon>
        <taxon>Eutetramitia</taxon>
        <taxon>Percolomonadidae</taxon>
        <taxon>Percolomonas</taxon>
    </lineage>
</organism>
<keyword evidence="1 4" id="KW-0245">EGF-like domain</keyword>
<feature type="region of interest" description="Disordered" evidence="5">
    <location>
        <begin position="3704"/>
        <end position="3725"/>
    </location>
</feature>
<keyword evidence="7" id="KW-0732">Signal</keyword>
<feature type="transmembrane region" description="Helical" evidence="6">
    <location>
        <begin position="3315"/>
        <end position="3335"/>
    </location>
</feature>
<feature type="domain" description="EGF-like" evidence="8">
    <location>
        <begin position="1458"/>
        <end position="1491"/>
    </location>
</feature>
<evidence type="ECO:0000259" key="8">
    <source>
        <dbReference type="PROSITE" id="PS50026"/>
    </source>
</evidence>